<evidence type="ECO:0000256" key="12">
    <source>
        <dbReference type="ARBA" id="ARBA00023136"/>
    </source>
</evidence>
<dbReference type="InterPro" id="IPR011009">
    <property type="entry name" value="Kinase-like_dom_sf"/>
</dbReference>
<evidence type="ECO:0000256" key="9">
    <source>
        <dbReference type="ARBA" id="ARBA00022741"/>
    </source>
</evidence>
<evidence type="ECO:0000256" key="4">
    <source>
        <dbReference type="ARBA" id="ARBA00010217"/>
    </source>
</evidence>
<dbReference type="Pfam" id="PF00139">
    <property type="entry name" value="Lectin_legB"/>
    <property type="match status" value="1"/>
</dbReference>
<dbReference type="Proteomes" id="UP000327013">
    <property type="component" value="Chromosome 2"/>
</dbReference>
<sequence length="368" mass="40351">MLKGVDVPVVANQSLNLTYNVNLRDYLPEKVIVGFSASSGQAIPLQVLRSWNFSSSLDLPATPIGGNSKIGFVIGLVIGVVLLIAVIIFVSCVILRNRRRKKVVEEDEDEDEETGIIDAMDKMLIEGTGPKRFAYKELVVATHNFSEEGKLGQGGFGGVYREWEQCVLHRDIKSSNVMLDSNFNTKLGDFGLARMVEHVKGSQTTALAGTMGYMSPECVISGKASKESDIYSFGIVALEIACGRKAIETKAKEDEIILLEWVWELYERGKLLDAADAKLCGEFDEQQMERLMTVGLWCGHPDYNLRPSIRKAFNVLDFEAALPFDLLPKMLVPTYVTPSGRASTSSATTSSTTSSIIGTALLYSQSVN</sequence>
<evidence type="ECO:0000256" key="1">
    <source>
        <dbReference type="ARBA" id="ARBA00004251"/>
    </source>
</evidence>
<evidence type="ECO:0000313" key="17">
    <source>
        <dbReference type="EMBL" id="KAE8008299.1"/>
    </source>
</evidence>
<evidence type="ECO:0000256" key="10">
    <source>
        <dbReference type="ARBA" id="ARBA00022840"/>
    </source>
</evidence>
<dbReference type="FunFam" id="1.10.510.10:FF:000240">
    <property type="entry name" value="Lectin-domain containing receptor kinase A4.3"/>
    <property type="match status" value="1"/>
</dbReference>
<keyword evidence="10" id="KW-0067">ATP-binding</keyword>
<evidence type="ECO:0000256" key="15">
    <source>
        <dbReference type="SAM" id="Phobius"/>
    </source>
</evidence>
<dbReference type="OrthoDB" id="4062651at2759"/>
<keyword evidence="18" id="KW-1185">Reference proteome</keyword>
<keyword evidence="9" id="KW-0547">Nucleotide-binding</keyword>
<dbReference type="GO" id="GO:0002229">
    <property type="term" value="P:defense response to oomycetes"/>
    <property type="evidence" value="ECO:0007669"/>
    <property type="project" value="UniProtKB-ARBA"/>
</dbReference>
<dbReference type="InterPro" id="IPR008271">
    <property type="entry name" value="Ser/Thr_kinase_AS"/>
</dbReference>
<dbReference type="InterPro" id="IPR001220">
    <property type="entry name" value="Legume_lectin_dom"/>
</dbReference>
<name>A0A5N6QQQ0_9ROSI</name>
<accession>A0A5N6QQQ0</accession>
<evidence type="ECO:0000256" key="3">
    <source>
        <dbReference type="ARBA" id="ARBA00008536"/>
    </source>
</evidence>
<evidence type="ECO:0000256" key="14">
    <source>
        <dbReference type="ARBA" id="ARBA00023180"/>
    </source>
</evidence>
<dbReference type="InterPro" id="IPR050528">
    <property type="entry name" value="L-type_Lectin-RKs"/>
</dbReference>
<evidence type="ECO:0000259" key="16">
    <source>
        <dbReference type="PROSITE" id="PS50011"/>
    </source>
</evidence>
<dbReference type="GO" id="GO:0030246">
    <property type="term" value="F:carbohydrate binding"/>
    <property type="evidence" value="ECO:0007669"/>
    <property type="project" value="UniProtKB-KW"/>
</dbReference>
<dbReference type="PROSITE" id="PS50011">
    <property type="entry name" value="PROTEIN_KINASE_DOM"/>
    <property type="match status" value="1"/>
</dbReference>
<dbReference type="PROSITE" id="PS00308">
    <property type="entry name" value="LECTIN_LEGUME_ALPHA"/>
    <property type="match status" value="1"/>
</dbReference>
<evidence type="ECO:0000256" key="6">
    <source>
        <dbReference type="ARBA" id="ARBA00022692"/>
    </source>
</evidence>
<feature type="transmembrane region" description="Helical" evidence="15">
    <location>
        <begin position="70"/>
        <end position="95"/>
    </location>
</feature>
<dbReference type="GO" id="GO:0004672">
    <property type="term" value="F:protein kinase activity"/>
    <property type="evidence" value="ECO:0007669"/>
    <property type="project" value="InterPro"/>
</dbReference>
<dbReference type="PROSITE" id="PS00108">
    <property type="entry name" value="PROTEIN_KINASE_ST"/>
    <property type="match status" value="1"/>
</dbReference>
<dbReference type="InterPro" id="IPR000719">
    <property type="entry name" value="Prot_kinase_dom"/>
</dbReference>
<dbReference type="SUPFAM" id="SSF49899">
    <property type="entry name" value="Concanavalin A-like lectins/glucanases"/>
    <property type="match status" value="1"/>
</dbReference>
<organism evidence="17 18">
    <name type="scientific">Carpinus fangiana</name>
    <dbReference type="NCBI Taxonomy" id="176857"/>
    <lineage>
        <taxon>Eukaryota</taxon>
        <taxon>Viridiplantae</taxon>
        <taxon>Streptophyta</taxon>
        <taxon>Embryophyta</taxon>
        <taxon>Tracheophyta</taxon>
        <taxon>Spermatophyta</taxon>
        <taxon>Magnoliopsida</taxon>
        <taxon>eudicotyledons</taxon>
        <taxon>Gunneridae</taxon>
        <taxon>Pentapetalae</taxon>
        <taxon>rosids</taxon>
        <taxon>fabids</taxon>
        <taxon>Fagales</taxon>
        <taxon>Betulaceae</taxon>
        <taxon>Carpinus</taxon>
    </lineage>
</organism>
<keyword evidence="11 15" id="KW-1133">Transmembrane helix</keyword>
<dbReference type="GO" id="GO:0005524">
    <property type="term" value="F:ATP binding"/>
    <property type="evidence" value="ECO:0007669"/>
    <property type="project" value="UniProtKB-KW"/>
</dbReference>
<keyword evidence="5" id="KW-1003">Cell membrane</keyword>
<gene>
    <name evidence="17" type="ORF">FH972_004821</name>
</gene>
<dbReference type="Pfam" id="PF00069">
    <property type="entry name" value="Pkinase"/>
    <property type="match status" value="1"/>
</dbReference>
<keyword evidence="12 15" id="KW-0472">Membrane</keyword>
<evidence type="ECO:0000256" key="8">
    <source>
        <dbReference type="ARBA" id="ARBA00022734"/>
    </source>
</evidence>
<protein>
    <recommendedName>
        <fullName evidence="16">Protein kinase domain-containing protein</fullName>
    </recommendedName>
</protein>
<dbReference type="EMBL" id="CM017322">
    <property type="protein sequence ID" value="KAE8008299.1"/>
    <property type="molecule type" value="Genomic_DNA"/>
</dbReference>
<comment type="similarity">
    <text evidence="2">Belongs to the leguminous lectin family.</text>
</comment>
<comment type="similarity">
    <text evidence="3">In the N-terminal section; belongs to the leguminous lectin family.</text>
</comment>
<evidence type="ECO:0000256" key="7">
    <source>
        <dbReference type="ARBA" id="ARBA00022729"/>
    </source>
</evidence>
<reference evidence="17 18" key="1">
    <citation type="submission" date="2019-06" db="EMBL/GenBank/DDBJ databases">
        <title>A chromosomal-level reference genome of Carpinus fangiana (Coryloideae, Betulaceae).</title>
        <authorList>
            <person name="Yang X."/>
            <person name="Wang Z."/>
            <person name="Zhang L."/>
            <person name="Hao G."/>
            <person name="Liu J."/>
            <person name="Yang Y."/>
        </authorList>
    </citation>
    <scope>NUCLEOTIDE SEQUENCE [LARGE SCALE GENOMIC DNA]</scope>
    <source>
        <strain evidence="17">Cfa_2016G</strain>
        <tissue evidence="17">Leaf</tissue>
    </source>
</reference>
<keyword evidence="13" id="KW-0675">Receptor</keyword>
<dbReference type="SMART" id="SM00220">
    <property type="entry name" value="S_TKc"/>
    <property type="match status" value="1"/>
</dbReference>
<comment type="subcellular location">
    <subcellularLocation>
        <location evidence="1">Cell membrane</location>
        <topology evidence="1">Single-pass type I membrane protein</topology>
    </subcellularLocation>
</comment>
<dbReference type="Gene3D" id="2.60.120.200">
    <property type="match status" value="1"/>
</dbReference>
<dbReference type="InterPro" id="IPR013320">
    <property type="entry name" value="ConA-like_dom_sf"/>
</dbReference>
<evidence type="ECO:0000313" key="18">
    <source>
        <dbReference type="Proteomes" id="UP000327013"/>
    </source>
</evidence>
<evidence type="ECO:0000256" key="5">
    <source>
        <dbReference type="ARBA" id="ARBA00022475"/>
    </source>
</evidence>
<keyword evidence="6 15" id="KW-0812">Transmembrane</keyword>
<evidence type="ECO:0000256" key="13">
    <source>
        <dbReference type="ARBA" id="ARBA00023170"/>
    </source>
</evidence>
<keyword evidence="8" id="KW-0430">Lectin</keyword>
<comment type="similarity">
    <text evidence="4">In the C-terminal section; belongs to the protein kinase superfamily. Ser/Thr protein kinase family.</text>
</comment>
<dbReference type="InterPro" id="IPR000985">
    <property type="entry name" value="Lectin_LegA_CS"/>
</dbReference>
<evidence type="ECO:0000256" key="11">
    <source>
        <dbReference type="ARBA" id="ARBA00022989"/>
    </source>
</evidence>
<proteinExistence type="inferred from homology"/>
<dbReference type="GO" id="GO:0005886">
    <property type="term" value="C:plasma membrane"/>
    <property type="evidence" value="ECO:0007669"/>
    <property type="project" value="UniProtKB-SubCell"/>
</dbReference>
<dbReference type="SUPFAM" id="SSF56112">
    <property type="entry name" value="Protein kinase-like (PK-like)"/>
    <property type="match status" value="1"/>
</dbReference>
<dbReference type="AlphaFoldDB" id="A0A5N6QQQ0"/>
<feature type="domain" description="Protein kinase" evidence="16">
    <location>
        <begin position="1"/>
        <end position="322"/>
    </location>
</feature>
<dbReference type="PANTHER" id="PTHR27007">
    <property type="match status" value="1"/>
</dbReference>
<dbReference type="Gene3D" id="1.10.510.10">
    <property type="entry name" value="Transferase(Phosphotransferase) domain 1"/>
    <property type="match status" value="1"/>
</dbReference>
<evidence type="ECO:0000256" key="2">
    <source>
        <dbReference type="ARBA" id="ARBA00007606"/>
    </source>
</evidence>
<keyword evidence="7" id="KW-0732">Signal</keyword>
<keyword evidence="14" id="KW-0325">Glycoprotein</keyword>